<reference evidence="3" key="1">
    <citation type="submission" date="2017-01" db="EMBL/GenBank/DDBJ databases">
        <authorList>
            <person name="Wang Y."/>
            <person name="White M."/>
            <person name="Kvist S."/>
            <person name="Moncalvo J.-M."/>
        </authorList>
    </citation>
    <scope>NUCLEOTIDE SEQUENCE [LARGE SCALE GENOMIC DNA]</scope>
    <source>
        <strain evidence="3">ID-206-W2</strain>
    </source>
</reference>
<keyword evidence="1" id="KW-1133">Transmembrane helix</keyword>
<name>A0A1R1YQ36_9FUNG</name>
<feature type="transmembrane region" description="Helical" evidence="1">
    <location>
        <begin position="48"/>
        <end position="70"/>
    </location>
</feature>
<dbReference type="Proteomes" id="UP000187429">
    <property type="component" value="Unassembled WGS sequence"/>
</dbReference>
<keyword evidence="1" id="KW-0812">Transmembrane</keyword>
<keyword evidence="3" id="KW-1185">Reference proteome</keyword>
<dbReference type="OrthoDB" id="10400173at2759"/>
<evidence type="ECO:0000313" key="3">
    <source>
        <dbReference type="Proteomes" id="UP000187429"/>
    </source>
</evidence>
<proteinExistence type="predicted"/>
<evidence type="ECO:0000313" key="2">
    <source>
        <dbReference type="EMBL" id="OMJ29011.1"/>
    </source>
</evidence>
<accession>A0A1R1YQ36</accession>
<keyword evidence="1" id="KW-0472">Membrane</keyword>
<comment type="caution">
    <text evidence="2">The sequence shown here is derived from an EMBL/GenBank/DDBJ whole genome shotgun (WGS) entry which is preliminary data.</text>
</comment>
<dbReference type="EMBL" id="LSSM01000409">
    <property type="protein sequence ID" value="OMJ29011.1"/>
    <property type="molecule type" value="Genomic_DNA"/>
</dbReference>
<sequence>MDSMTISDPVVVLYTTRFTVISVIRSPQISTTSSTSNSQSANRLSSSAVAAIASVSTIFLIALIVSIFLFHRKRTKKRKINEDTDSFFISNGIEYKNAELSNYSSNNFTSMHTANKSTPSRASITAPNRNQFLRELDEA</sequence>
<dbReference type="AlphaFoldDB" id="A0A1R1YQ36"/>
<organism evidence="2 3">
    <name type="scientific">Smittium culicis</name>
    <dbReference type="NCBI Taxonomy" id="133412"/>
    <lineage>
        <taxon>Eukaryota</taxon>
        <taxon>Fungi</taxon>
        <taxon>Fungi incertae sedis</taxon>
        <taxon>Zoopagomycota</taxon>
        <taxon>Kickxellomycotina</taxon>
        <taxon>Harpellomycetes</taxon>
        <taxon>Harpellales</taxon>
        <taxon>Legeriomycetaceae</taxon>
        <taxon>Smittium</taxon>
    </lineage>
</organism>
<protein>
    <submittedName>
        <fullName evidence="2">Uncharacterized protein</fullName>
    </submittedName>
</protein>
<evidence type="ECO:0000256" key="1">
    <source>
        <dbReference type="SAM" id="Phobius"/>
    </source>
</evidence>
<gene>
    <name evidence="2" type="ORF">AYI69_g1497</name>
</gene>